<dbReference type="GO" id="GO:0035438">
    <property type="term" value="F:cyclic-di-GMP binding"/>
    <property type="evidence" value="ECO:0007669"/>
    <property type="project" value="InterPro"/>
</dbReference>
<accession>A0A6J4SEQ6</accession>
<protein>
    <recommendedName>
        <fullName evidence="2">PilZ domain-containing protein</fullName>
    </recommendedName>
</protein>
<name>A0A6J4SEQ6_9SPHN</name>
<dbReference type="Pfam" id="PF07238">
    <property type="entry name" value="PilZ"/>
    <property type="match status" value="1"/>
</dbReference>
<sequence>MEHRPLTSSTDAAQRRAARNSFFLQAQVTVVANGRSFAVRVRNLSPGGMMADCNRPLAVGDRVEVEVRGVERVGGAVAWVGSGKFGAHFDAMVDPAAARKPVSKAPPPGERPASHVAGLFNSKLEVR</sequence>
<reference evidence="3" key="1">
    <citation type="submission" date="2020-02" db="EMBL/GenBank/DDBJ databases">
        <authorList>
            <person name="Meier V. D."/>
        </authorList>
    </citation>
    <scope>NUCLEOTIDE SEQUENCE</scope>
    <source>
        <strain evidence="3">AVDCRST_MAG39</strain>
    </source>
</reference>
<feature type="region of interest" description="Disordered" evidence="1">
    <location>
        <begin position="99"/>
        <end position="127"/>
    </location>
</feature>
<dbReference type="Gene3D" id="2.40.10.220">
    <property type="entry name" value="predicted glycosyltransferase like domains"/>
    <property type="match status" value="1"/>
</dbReference>
<proteinExistence type="predicted"/>
<dbReference type="AlphaFoldDB" id="A0A6J4SEQ6"/>
<feature type="domain" description="PilZ" evidence="2">
    <location>
        <begin position="14"/>
        <end position="95"/>
    </location>
</feature>
<organism evidence="3">
    <name type="scientific">uncultured Sphingomonadaceae bacterium</name>
    <dbReference type="NCBI Taxonomy" id="169976"/>
    <lineage>
        <taxon>Bacteria</taxon>
        <taxon>Pseudomonadati</taxon>
        <taxon>Pseudomonadota</taxon>
        <taxon>Alphaproteobacteria</taxon>
        <taxon>Sphingomonadales</taxon>
        <taxon>Sphingomonadaceae</taxon>
        <taxon>environmental samples</taxon>
    </lineage>
</organism>
<gene>
    <name evidence="3" type="ORF">AVDCRST_MAG39-1010</name>
</gene>
<dbReference type="EMBL" id="CADCVW010000039">
    <property type="protein sequence ID" value="CAA9493878.1"/>
    <property type="molecule type" value="Genomic_DNA"/>
</dbReference>
<evidence type="ECO:0000256" key="1">
    <source>
        <dbReference type="SAM" id="MobiDB-lite"/>
    </source>
</evidence>
<dbReference type="SUPFAM" id="SSF141371">
    <property type="entry name" value="PilZ domain-like"/>
    <property type="match status" value="1"/>
</dbReference>
<evidence type="ECO:0000259" key="2">
    <source>
        <dbReference type="Pfam" id="PF07238"/>
    </source>
</evidence>
<dbReference type="InterPro" id="IPR009875">
    <property type="entry name" value="PilZ_domain"/>
</dbReference>
<evidence type="ECO:0000313" key="3">
    <source>
        <dbReference type="EMBL" id="CAA9493878.1"/>
    </source>
</evidence>